<name>A0A2N6KML8_9CYAN</name>
<keyword evidence="1" id="KW-0808">Transferase</keyword>
<organism evidence="1 2">
    <name type="scientific">Fischerella thermalis CCMEE 5268</name>
    <dbReference type="NCBI Taxonomy" id="2019662"/>
    <lineage>
        <taxon>Bacteria</taxon>
        <taxon>Bacillati</taxon>
        <taxon>Cyanobacteriota</taxon>
        <taxon>Cyanophyceae</taxon>
        <taxon>Nostocales</taxon>
        <taxon>Hapalosiphonaceae</taxon>
        <taxon>Fischerella</taxon>
    </lineage>
</organism>
<proteinExistence type="predicted"/>
<dbReference type="GO" id="GO:0016740">
    <property type="term" value="F:transferase activity"/>
    <property type="evidence" value="ECO:0007669"/>
    <property type="project" value="UniProtKB-KW"/>
</dbReference>
<sequence>MVHWEMVSKIFGFRFGATVPLGGSLRLSLWRDLRLVPRDLSRGLDVARNYQLQD</sequence>
<dbReference type="AlphaFoldDB" id="A0A2N6KML8"/>
<evidence type="ECO:0000313" key="1">
    <source>
        <dbReference type="EMBL" id="PMB01228.1"/>
    </source>
</evidence>
<dbReference type="Proteomes" id="UP000235025">
    <property type="component" value="Unassembled WGS sequence"/>
</dbReference>
<reference evidence="1 2" key="1">
    <citation type="submission" date="2017-07" db="EMBL/GenBank/DDBJ databases">
        <title>Genomes of Fischerella (Mastigocladus) sp. strains.</title>
        <authorList>
            <person name="Miller S.R."/>
        </authorList>
    </citation>
    <scope>NUCLEOTIDE SEQUENCE [LARGE SCALE GENOMIC DNA]</scope>
    <source>
        <strain evidence="1 2">CCMEE 5268</strain>
    </source>
</reference>
<dbReference type="EMBL" id="NMQA01000003">
    <property type="protein sequence ID" value="PMB01228.1"/>
    <property type="molecule type" value="Genomic_DNA"/>
</dbReference>
<evidence type="ECO:0000313" key="2">
    <source>
        <dbReference type="Proteomes" id="UP000235025"/>
    </source>
</evidence>
<accession>A0A2N6KML8</accession>
<protein>
    <submittedName>
        <fullName evidence="1">Uridylyl transferase</fullName>
    </submittedName>
</protein>
<comment type="caution">
    <text evidence="1">The sequence shown here is derived from an EMBL/GenBank/DDBJ whole genome shotgun (WGS) entry which is preliminary data.</text>
</comment>
<gene>
    <name evidence="1" type="ORF">CEN50_00150</name>
</gene>